<gene>
    <name evidence="1" type="ORF">JAAARDRAFT_430887</name>
</gene>
<keyword evidence="2" id="KW-1185">Reference proteome</keyword>
<protein>
    <submittedName>
        <fullName evidence="1">Uncharacterized protein</fullName>
    </submittedName>
</protein>
<proteinExistence type="predicted"/>
<accession>A0A067PEP4</accession>
<dbReference type="InParanoid" id="A0A067PEP4"/>
<evidence type="ECO:0000313" key="2">
    <source>
        <dbReference type="Proteomes" id="UP000027265"/>
    </source>
</evidence>
<dbReference type="AlphaFoldDB" id="A0A067PEP4"/>
<name>A0A067PEP4_9AGAM</name>
<organism evidence="1 2">
    <name type="scientific">Jaapia argillacea MUCL 33604</name>
    <dbReference type="NCBI Taxonomy" id="933084"/>
    <lineage>
        <taxon>Eukaryota</taxon>
        <taxon>Fungi</taxon>
        <taxon>Dikarya</taxon>
        <taxon>Basidiomycota</taxon>
        <taxon>Agaricomycotina</taxon>
        <taxon>Agaricomycetes</taxon>
        <taxon>Agaricomycetidae</taxon>
        <taxon>Jaapiales</taxon>
        <taxon>Jaapiaceae</taxon>
        <taxon>Jaapia</taxon>
    </lineage>
</organism>
<sequence length="80" mass="9419">MHNGQCLVGKRTVLLWLRQVIPVHPIRGSNTRTLSHRRLGGCQPTSNDPWPFLVHNESALSLWKHFTPQRWFRQLNRPRS</sequence>
<evidence type="ECO:0000313" key="1">
    <source>
        <dbReference type="EMBL" id="KDQ53274.1"/>
    </source>
</evidence>
<dbReference type="EMBL" id="KL197734">
    <property type="protein sequence ID" value="KDQ53274.1"/>
    <property type="molecule type" value="Genomic_DNA"/>
</dbReference>
<dbReference type="Proteomes" id="UP000027265">
    <property type="component" value="Unassembled WGS sequence"/>
</dbReference>
<dbReference type="HOGENOM" id="CLU_2590093_0_0_1"/>
<reference evidence="2" key="1">
    <citation type="journal article" date="2014" name="Proc. Natl. Acad. Sci. U.S.A.">
        <title>Extensive sampling of basidiomycete genomes demonstrates inadequacy of the white-rot/brown-rot paradigm for wood decay fungi.</title>
        <authorList>
            <person name="Riley R."/>
            <person name="Salamov A.A."/>
            <person name="Brown D.W."/>
            <person name="Nagy L.G."/>
            <person name="Floudas D."/>
            <person name="Held B.W."/>
            <person name="Levasseur A."/>
            <person name="Lombard V."/>
            <person name="Morin E."/>
            <person name="Otillar R."/>
            <person name="Lindquist E.A."/>
            <person name="Sun H."/>
            <person name="LaButti K.M."/>
            <person name="Schmutz J."/>
            <person name="Jabbour D."/>
            <person name="Luo H."/>
            <person name="Baker S.E."/>
            <person name="Pisabarro A.G."/>
            <person name="Walton J.D."/>
            <person name="Blanchette R.A."/>
            <person name="Henrissat B."/>
            <person name="Martin F."/>
            <person name="Cullen D."/>
            <person name="Hibbett D.S."/>
            <person name="Grigoriev I.V."/>
        </authorList>
    </citation>
    <scope>NUCLEOTIDE SEQUENCE [LARGE SCALE GENOMIC DNA]</scope>
    <source>
        <strain evidence="2">MUCL 33604</strain>
    </source>
</reference>